<accession>A0A327ZUW8</accession>
<dbReference type="PANTHER" id="PTHR43328:SF1">
    <property type="entry name" value="N-ACETYLTRANSFERASE DOMAIN-CONTAINING PROTEIN"/>
    <property type="match status" value="1"/>
</dbReference>
<keyword evidence="2" id="KW-0808">Transferase</keyword>
<dbReference type="Gene3D" id="3.40.630.30">
    <property type="match status" value="1"/>
</dbReference>
<evidence type="ECO:0000259" key="1">
    <source>
        <dbReference type="PROSITE" id="PS51186"/>
    </source>
</evidence>
<dbReference type="Proteomes" id="UP000249808">
    <property type="component" value="Unassembled WGS sequence"/>
</dbReference>
<dbReference type="InterPro" id="IPR000182">
    <property type="entry name" value="GNAT_dom"/>
</dbReference>
<dbReference type="AlphaFoldDB" id="A0A327ZUW8"/>
<protein>
    <submittedName>
        <fullName evidence="2">GNAT family N-acetyltransferase</fullName>
    </submittedName>
</protein>
<name>A0A327ZUW8_9STAP</name>
<dbReference type="Pfam" id="PF00583">
    <property type="entry name" value="Acetyltransf_1"/>
    <property type="match status" value="1"/>
</dbReference>
<organism evidence="2 3">
    <name type="scientific">Macrococcus epidermidis</name>
    <dbReference type="NCBI Taxonomy" id="1902580"/>
    <lineage>
        <taxon>Bacteria</taxon>
        <taxon>Bacillati</taxon>
        <taxon>Bacillota</taxon>
        <taxon>Bacilli</taxon>
        <taxon>Bacillales</taxon>
        <taxon>Staphylococcaceae</taxon>
        <taxon>Macrococcus</taxon>
    </lineage>
</organism>
<keyword evidence="3" id="KW-1185">Reference proteome</keyword>
<reference evidence="2 3" key="1">
    <citation type="journal article" date="2018" name="Front. Microbiol.">
        <title>Description and Comparative Genomics of Macrococcus caseolyticus subsp. hominis subsp. nov., Macrococcus goetzii sp. nov., Macrococcus epidermidis sp. nov., and Macrococcus bohemicus sp. nov., Novel Macrococci From Human Clinical Material With Virulence Potential and Suspected Uptake of Foreign DNA by Natural Transformation.</title>
        <authorList>
            <person name="Maslanova I."/>
            <person name="Wertheimer Z."/>
            <person name="Sedlacek I."/>
            <person name="Svec P."/>
            <person name="Indrakova A."/>
            <person name="Kovarovic V."/>
            <person name="Schumann P."/>
            <person name="Sproer C."/>
            <person name="Kralova S."/>
            <person name="Sedo O."/>
            <person name="Kristofova L."/>
            <person name="Vrbovska V."/>
            <person name="Fuzik T."/>
            <person name="Petras P."/>
            <person name="Zdrahal Z."/>
            <person name="Ruzickova V."/>
            <person name="Doskar J."/>
            <person name="Pantucek R."/>
        </authorList>
    </citation>
    <scope>NUCLEOTIDE SEQUENCE [LARGE SCALE GENOMIC DNA]</scope>
    <source>
        <strain evidence="2 3">01/688</strain>
    </source>
</reference>
<gene>
    <name evidence="2" type="ORF">BHU61_00685</name>
</gene>
<evidence type="ECO:0000313" key="2">
    <source>
        <dbReference type="EMBL" id="RAK45995.1"/>
    </source>
</evidence>
<evidence type="ECO:0000313" key="3">
    <source>
        <dbReference type="Proteomes" id="UP000249808"/>
    </source>
</evidence>
<dbReference type="SUPFAM" id="SSF55729">
    <property type="entry name" value="Acyl-CoA N-acyltransferases (Nat)"/>
    <property type="match status" value="1"/>
</dbReference>
<comment type="caution">
    <text evidence="2">The sequence shown here is derived from an EMBL/GenBank/DDBJ whole genome shotgun (WGS) entry which is preliminary data.</text>
</comment>
<dbReference type="PROSITE" id="PS51186">
    <property type="entry name" value="GNAT"/>
    <property type="match status" value="1"/>
</dbReference>
<dbReference type="EMBL" id="PZJH01000001">
    <property type="protein sequence ID" value="RAK45995.1"/>
    <property type="molecule type" value="Genomic_DNA"/>
</dbReference>
<dbReference type="PANTHER" id="PTHR43328">
    <property type="entry name" value="ACETYLTRANSFERASE-RELATED"/>
    <property type="match status" value="1"/>
</dbReference>
<dbReference type="RefSeq" id="WP_111714173.1">
    <property type="nucleotide sequence ID" value="NZ_JBHSSR010000001.1"/>
</dbReference>
<dbReference type="InterPro" id="IPR016181">
    <property type="entry name" value="Acyl_CoA_acyltransferase"/>
</dbReference>
<feature type="domain" description="N-acetyltransferase" evidence="1">
    <location>
        <begin position="2"/>
        <end position="152"/>
    </location>
</feature>
<proteinExistence type="predicted"/>
<dbReference type="GO" id="GO:0016747">
    <property type="term" value="F:acyltransferase activity, transferring groups other than amino-acyl groups"/>
    <property type="evidence" value="ECO:0007669"/>
    <property type="project" value="InterPro"/>
</dbReference>
<sequence>MFIIQPMTLTDAKEILTWQYDSPYDFYNINNTDKNPAEILNDTIRTNHFYSVYQQELIGLIELHHNKNTCTLGLGLKPEYTGKGYGETFVREAITFIRTTYPETTIIELAVATFNERAIKVYERCGFEALDYELMAAHGVLHEFLKMRKILNNI</sequence>